<dbReference type="Gene3D" id="2.50.20.20">
    <property type="match status" value="1"/>
</dbReference>
<name>A0ABQ1PEQ6_9MICC</name>
<evidence type="ECO:0000256" key="1">
    <source>
        <dbReference type="SAM" id="MobiDB-lite"/>
    </source>
</evidence>
<organism evidence="3 4">
    <name type="scientific">Tersicoccus solisilvae</name>
    <dbReference type="NCBI Taxonomy" id="1882339"/>
    <lineage>
        <taxon>Bacteria</taxon>
        <taxon>Bacillati</taxon>
        <taxon>Actinomycetota</taxon>
        <taxon>Actinomycetes</taxon>
        <taxon>Micrococcales</taxon>
        <taxon>Micrococcaceae</taxon>
        <taxon>Tersicoccus</taxon>
    </lineage>
</organism>
<keyword evidence="4" id="KW-1185">Reference proteome</keyword>
<feature type="signal peptide" evidence="2">
    <location>
        <begin position="1"/>
        <end position="26"/>
    </location>
</feature>
<dbReference type="RefSeq" id="WP_188668611.1">
    <property type="nucleotide sequence ID" value="NZ_BMJI01000016.1"/>
</dbReference>
<protein>
    <recommendedName>
        <fullName evidence="5">LppX_LprAFG lipoprotein</fullName>
    </recommendedName>
</protein>
<feature type="chain" id="PRO_5047206206" description="LppX_LprAFG lipoprotein" evidence="2">
    <location>
        <begin position="27"/>
        <end position="272"/>
    </location>
</feature>
<reference evidence="4" key="1">
    <citation type="journal article" date="2019" name="Int. J. Syst. Evol. Microbiol.">
        <title>The Global Catalogue of Microorganisms (GCM) 10K type strain sequencing project: providing services to taxonomists for standard genome sequencing and annotation.</title>
        <authorList>
            <consortium name="The Broad Institute Genomics Platform"/>
            <consortium name="The Broad Institute Genome Sequencing Center for Infectious Disease"/>
            <person name="Wu L."/>
            <person name="Ma J."/>
        </authorList>
    </citation>
    <scope>NUCLEOTIDE SEQUENCE [LARGE SCALE GENOMIC DNA]</scope>
    <source>
        <strain evidence="4">CGMCC 1.15480</strain>
    </source>
</reference>
<feature type="region of interest" description="Disordered" evidence="1">
    <location>
        <begin position="31"/>
        <end position="60"/>
    </location>
</feature>
<evidence type="ECO:0000313" key="3">
    <source>
        <dbReference type="EMBL" id="GGC95777.1"/>
    </source>
</evidence>
<evidence type="ECO:0000256" key="2">
    <source>
        <dbReference type="SAM" id="SignalP"/>
    </source>
</evidence>
<sequence>MNRKFSITITGLALAAALGLAGCGGAAGTSGSSAATGGTASSAQAADASPSSTPTPDTPSATELYPKMKAAVKAATSVKVSGTASSGQFQKIEFAGNRAGTNLAMTLTTSQGTAQVRIVDKTAYVKGDQKFWSQAGAGSAAAKLVGKWVKAPSTSSFKGANMNEVLDDAFKKDPTAAELKSAKVEEADLDGVKAYKLSDVDGSSDGAIWVAADGEPYPLRITSSKAKSSASSSPSAGASSSSASDLRLSQWNAVPKVAAPAASEIVSIPGQG</sequence>
<feature type="region of interest" description="Disordered" evidence="1">
    <location>
        <begin position="223"/>
        <end position="244"/>
    </location>
</feature>
<dbReference type="PROSITE" id="PS51257">
    <property type="entry name" value="PROKAR_LIPOPROTEIN"/>
    <property type="match status" value="1"/>
</dbReference>
<comment type="caution">
    <text evidence="3">The sequence shown here is derived from an EMBL/GenBank/DDBJ whole genome shotgun (WGS) entry which is preliminary data.</text>
</comment>
<dbReference type="EMBL" id="BMJI01000016">
    <property type="protein sequence ID" value="GGC95777.1"/>
    <property type="molecule type" value="Genomic_DNA"/>
</dbReference>
<evidence type="ECO:0008006" key="5">
    <source>
        <dbReference type="Google" id="ProtNLM"/>
    </source>
</evidence>
<dbReference type="Proteomes" id="UP000597761">
    <property type="component" value="Unassembled WGS sequence"/>
</dbReference>
<keyword evidence="2" id="KW-0732">Signal</keyword>
<proteinExistence type="predicted"/>
<accession>A0ABQ1PEQ6</accession>
<evidence type="ECO:0000313" key="4">
    <source>
        <dbReference type="Proteomes" id="UP000597761"/>
    </source>
</evidence>
<gene>
    <name evidence="3" type="ORF">GCM10011512_23520</name>
</gene>